<name>A0ABY7TVE5_9SPHN</name>
<proteinExistence type="predicted"/>
<feature type="transmembrane region" description="Helical" evidence="1">
    <location>
        <begin position="222"/>
        <end position="240"/>
    </location>
</feature>
<feature type="transmembrane region" description="Helical" evidence="1">
    <location>
        <begin position="72"/>
        <end position="92"/>
    </location>
</feature>
<evidence type="ECO:0000259" key="2">
    <source>
        <dbReference type="Pfam" id="PF01757"/>
    </source>
</evidence>
<evidence type="ECO:0000256" key="1">
    <source>
        <dbReference type="SAM" id="Phobius"/>
    </source>
</evidence>
<feature type="domain" description="Acyltransferase 3" evidence="2">
    <location>
        <begin position="6"/>
        <end position="313"/>
    </location>
</feature>
<dbReference type="InterPro" id="IPR002656">
    <property type="entry name" value="Acyl_transf_3_dom"/>
</dbReference>
<feature type="transmembrane region" description="Helical" evidence="1">
    <location>
        <begin position="7"/>
        <end position="25"/>
    </location>
</feature>
<dbReference type="PANTHER" id="PTHR23028:SF53">
    <property type="entry name" value="ACYL_TRANSF_3 DOMAIN-CONTAINING PROTEIN"/>
    <property type="match status" value="1"/>
</dbReference>
<feature type="transmembrane region" description="Helical" evidence="1">
    <location>
        <begin position="189"/>
        <end position="210"/>
    </location>
</feature>
<dbReference type="Pfam" id="PF01757">
    <property type="entry name" value="Acyl_transf_3"/>
    <property type="match status" value="1"/>
</dbReference>
<keyword evidence="1" id="KW-0472">Membrane</keyword>
<accession>A0ABY7TVE5</accession>
<keyword evidence="1" id="KW-1133">Transmembrane helix</keyword>
<dbReference type="PANTHER" id="PTHR23028">
    <property type="entry name" value="ACETYLTRANSFERASE"/>
    <property type="match status" value="1"/>
</dbReference>
<keyword evidence="4" id="KW-0012">Acyltransferase</keyword>
<feature type="transmembrane region" description="Helical" evidence="1">
    <location>
        <begin position="31"/>
        <end position="51"/>
    </location>
</feature>
<dbReference type="RefSeq" id="WP_273617609.1">
    <property type="nucleotide sequence ID" value="NZ_CP117417.1"/>
</dbReference>
<dbReference type="InterPro" id="IPR050879">
    <property type="entry name" value="Acyltransferase_3"/>
</dbReference>
<dbReference type="InterPro" id="IPR043968">
    <property type="entry name" value="SGNH"/>
</dbReference>
<gene>
    <name evidence="4" type="ORF">PQ457_15120</name>
</gene>
<feature type="transmembrane region" description="Helical" evidence="1">
    <location>
        <begin position="166"/>
        <end position="183"/>
    </location>
</feature>
<keyword evidence="4" id="KW-0808">Transferase</keyword>
<organism evidence="4 5">
    <name type="scientific">Novosphingobium humi</name>
    <dbReference type="NCBI Taxonomy" id="2282397"/>
    <lineage>
        <taxon>Bacteria</taxon>
        <taxon>Pseudomonadati</taxon>
        <taxon>Pseudomonadota</taxon>
        <taxon>Alphaproteobacteria</taxon>
        <taxon>Sphingomonadales</taxon>
        <taxon>Sphingomonadaceae</taxon>
        <taxon>Novosphingobium</taxon>
    </lineage>
</organism>
<evidence type="ECO:0000313" key="4">
    <source>
        <dbReference type="EMBL" id="WCT77227.1"/>
    </source>
</evidence>
<dbReference type="Proteomes" id="UP001218231">
    <property type="component" value="Chromosome"/>
</dbReference>
<evidence type="ECO:0000259" key="3">
    <source>
        <dbReference type="Pfam" id="PF19040"/>
    </source>
</evidence>
<sequence>MNFRGDINGLRAIAVMAVLAFHFGFPGLGGGFAGVDVFFVISGYLMTGIIVGRLDRGVFRTTDFYLDRARRIFPPLAAMVICVLVPAAFRLLPQDLLATGKHGASAITFFSNMMFWSETGYFDQDSTLKFFLHTWSLSVEWQFYLLYPLLLLGLCRVGLRRHLLPMLAVLALASFGLCFWLSIHKPSAAFFLLPPRAWEMLIGALAYLAPAVPPRAQRPTQIAGLALIAVSIAFARAGNWPGPATLLPTLGAGLVIAAGLDRSRITGNALATWLGRNSYSIYLWHWPLAVLLTRYGKIGDHRWAAAAFALSLLLGHASWRWIEQAGAKTKGAKSYPWTAHLAYVGAMLVIAVGGAALWKTRGLPQRFSPEVRALEAEALPGGPYSKGANRCFVTGGPVPKPCLLGPGDHKKVAVTFLGDSMSENEVSALIAALPPGTDGAVAYNGYAACAPVLGGRSVNRESQCQQFLETYLAPQTKPRRTPLVLTGYWQGVIAGKTLSFDDAGKPADWPELRERLIASSCALAKGGPTYLMLPNPEFPDPVVSSLQHALIADPKAPDITMPLATYKAQVAMIVEAMEQAHRQCGVQLLDPTPMLCPDGQNCTATRGHRALIRDTHHMTEWGNRVLIPLFASIFRTGAN</sequence>
<feature type="domain" description="SGNH" evidence="3">
    <location>
        <begin position="391"/>
        <end position="631"/>
    </location>
</feature>
<dbReference type="EMBL" id="CP117417">
    <property type="protein sequence ID" value="WCT77227.1"/>
    <property type="molecule type" value="Genomic_DNA"/>
</dbReference>
<feature type="transmembrane region" description="Helical" evidence="1">
    <location>
        <begin position="303"/>
        <end position="322"/>
    </location>
</feature>
<dbReference type="Pfam" id="PF19040">
    <property type="entry name" value="SGNH"/>
    <property type="match status" value="1"/>
</dbReference>
<feature type="transmembrane region" description="Helical" evidence="1">
    <location>
        <begin position="337"/>
        <end position="358"/>
    </location>
</feature>
<keyword evidence="5" id="KW-1185">Reference proteome</keyword>
<protein>
    <submittedName>
        <fullName evidence="4">Acyltransferase family protein</fullName>
    </submittedName>
</protein>
<feature type="transmembrane region" description="Helical" evidence="1">
    <location>
        <begin position="141"/>
        <end position="159"/>
    </location>
</feature>
<keyword evidence="1" id="KW-0812">Transmembrane</keyword>
<dbReference type="GO" id="GO:0016746">
    <property type="term" value="F:acyltransferase activity"/>
    <property type="evidence" value="ECO:0007669"/>
    <property type="project" value="UniProtKB-KW"/>
</dbReference>
<evidence type="ECO:0000313" key="5">
    <source>
        <dbReference type="Proteomes" id="UP001218231"/>
    </source>
</evidence>
<reference evidence="4 5" key="1">
    <citation type="submission" date="2023-02" db="EMBL/GenBank/DDBJ databases">
        <title>Genome sequence of Novosphingobium humi KACC 19094.</title>
        <authorList>
            <person name="Kim S."/>
            <person name="Heo J."/>
            <person name="Kwon S.-W."/>
        </authorList>
    </citation>
    <scope>NUCLEOTIDE SEQUENCE [LARGE SCALE GENOMIC DNA]</scope>
    <source>
        <strain evidence="4 5">KACC 19094</strain>
    </source>
</reference>